<feature type="transmembrane region" description="Helical" evidence="4">
    <location>
        <begin position="467"/>
        <end position="485"/>
    </location>
</feature>
<organism evidence="5 6">
    <name type="scientific">Neocallimastix californiae</name>
    <dbReference type="NCBI Taxonomy" id="1754190"/>
    <lineage>
        <taxon>Eukaryota</taxon>
        <taxon>Fungi</taxon>
        <taxon>Fungi incertae sedis</taxon>
        <taxon>Chytridiomycota</taxon>
        <taxon>Chytridiomycota incertae sedis</taxon>
        <taxon>Neocallimastigomycetes</taxon>
        <taxon>Neocallimastigales</taxon>
        <taxon>Neocallimastigaceae</taxon>
        <taxon>Neocallimastix</taxon>
    </lineage>
</organism>
<sequence>MNNKNFTFIFTNAKIISFATYSDNLYDEDLYHTITDEFNNFSRENNLDIELDLVLFSNKNVSSKNEYISIIESNLRKISNSFDLVAFDSVYSKLFSSNLLNIEGKLFNDTNHINMYFSNETYSLCTYSNQWFGLPLFLNYKVLYSNKNFLKNYNEEIPETWDELIIIAKKILEKENNNLIGYNDNENAVFSLFEYIYSFRDNTTSPFPEITDKIVVNALQKLIHIKNEISTADERYNEVLLDSKSIIFSNSWSNYKNDDYFVSKLPGKTKGISGSSYSELIIGISKKNSSDNINAALRVLEFFTSENVQKEIIIKKYKLFSAIKNIYSDEEICLIIDCELIKSIQSVTEPIYLIQNYNNYSKKVTKLLYNFFSGSTTADKLLTDIDDITRIYYYSLNIPIGLIMFIISLIIFFIVIGSIIALFIERFKKYFKFLSLDLWIIYSLASLLYISSEMIYFWELTPLKCEISHAIMIMGSCLYFIPILHKLITNFPRKTRFSEYIKYHKYLYITIIISFQGILNIILLILSSYTVMNVMVENDKNFGLCMTFHPLANAIAQIQVLFNLLLYSCSCILVFFEWNITETYKDIRALTVILCVDGITQFLLTVVVFTNIRNYIVYYTLHIGINLLYVIMNHIYMFVIRIWIENKNKKANEEEVFIKELVKFNSPTTYIINSSSIQTSDSCPSNNSKAKSINNRSIGLLDLHFAKAQNE</sequence>
<dbReference type="EMBL" id="MCOG01000205">
    <property type="protein sequence ID" value="ORY26108.1"/>
    <property type="molecule type" value="Genomic_DNA"/>
</dbReference>
<dbReference type="AlphaFoldDB" id="A0A1Y2AU37"/>
<dbReference type="Proteomes" id="UP000193920">
    <property type="component" value="Unassembled WGS sequence"/>
</dbReference>
<keyword evidence="4" id="KW-1133">Transmembrane helix</keyword>
<evidence type="ECO:0000256" key="2">
    <source>
        <dbReference type="ARBA" id="ARBA00022448"/>
    </source>
</evidence>
<gene>
    <name evidence="5" type="ORF">LY90DRAFT_674673</name>
</gene>
<keyword evidence="4" id="KW-0472">Membrane</keyword>
<evidence type="ECO:0000256" key="1">
    <source>
        <dbReference type="ARBA" id="ARBA00008520"/>
    </source>
</evidence>
<dbReference type="OrthoDB" id="10511017at2759"/>
<feature type="transmembrane region" description="Helical" evidence="4">
    <location>
        <begin position="551"/>
        <end position="575"/>
    </location>
</feature>
<keyword evidence="2" id="KW-0813">Transport</keyword>
<dbReference type="SUPFAM" id="SSF53850">
    <property type="entry name" value="Periplasmic binding protein-like II"/>
    <property type="match status" value="1"/>
</dbReference>
<evidence type="ECO:0000256" key="4">
    <source>
        <dbReference type="SAM" id="Phobius"/>
    </source>
</evidence>
<comment type="similarity">
    <text evidence="1">Belongs to the bacterial solute-binding protein 1 family.</text>
</comment>
<evidence type="ECO:0000256" key="3">
    <source>
        <dbReference type="ARBA" id="ARBA00022729"/>
    </source>
</evidence>
<keyword evidence="4" id="KW-0812">Transmembrane</keyword>
<dbReference type="Gene3D" id="3.40.190.10">
    <property type="entry name" value="Periplasmic binding protein-like II"/>
    <property type="match status" value="1"/>
</dbReference>
<name>A0A1Y2AU37_9FUNG</name>
<feature type="transmembrane region" description="Helical" evidence="4">
    <location>
        <begin position="506"/>
        <end position="531"/>
    </location>
</feature>
<keyword evidence="3" id="KW-0732">Signal</keyword>
<dbReference type="GO" id="GO:0015768">
    <property type="term" value="P:maltose transport"/>
    <property type="evidence" value="ECO:0007669"/>
    <property type="project" value="TreeGrafter"/>
</dbReference>
<dbReference type="PANTHER" id="PTHR30061">
    <property type="entry name" value="MALTOSE-BINDING PERIPLASMIC PROTEIN"/>
    <property type="match status" value="1"/>
</dbReference>
<dbReference type="STRING" id="1754190.A0A1Y2AU37"/>
<reference evidence="5 6" key="1">
    <citation type="submission" date="2016-08" db="EMBL/GenBank/DDBJ databases">
        <title>A Parts List for Fungal Cellulosomes Revealed by Comparative Genomics.</title>
        <authorList>
            <consortium name="DOE Joint Genome Institute"/>
            <person name="Haitjema C.H."/>
            <person name="Gilmore S.P."/>
            <person name="Henske J.K."/>
            <person name="Solomon K.V."/>
            <person name="De Groot R."/>
            <person name="Kuo A."/>
            <person name="Mondo S.J."/>
            <person name="Salamov A.A."/>
            <person name="Labutti K."/>
            <person name="Zhao Z."/>
            <person name="Chiniquy J."/>
            <person name="Barry K."/>
            <person name="Brewer H.M."/>
            <person name="Purvine S.O."/>
            <person name="Wright A.T."/>
            <person name="Boxma B."/>
            <person name="Van Alen T."/>
            <person name="Hackstein J.H."/>
            <person name="Baker S.E."/>
            <person name="Grigoriev I.V."/>
            <person name="O'Malley M.A."/>
        </authorList>
    </citation>
    <scope>NUCLEOTIDE SEQUENCE [LARGE SCALE GENOMIC DNA]</scope>
    <source>
        <strain evidence="5 6">G1</strain>
    </source>
</reference>
<feature type="transmembrane region" description="Helical" evidence="4">
    <location>
        <begin position="400"/>
        <end position="424"/>
    </location>
</feature>
<feature type="transmembrane region" description="Helical" evidence="4">
    <location>
        <begin position="436"/>
        <end position="455"/>
    </location>
</feature>
<protein>
    <submittedName>
        <fullName evidence="5">Periplasmic binding protein-like II</fullName>
    </submittedName>
</protein>
<feature type="transmembrane region" description="Helical" evidence="4">
    <location>
        <begin position="616"/>
        <end position="640"/>
    </location>
</feature>
<accession>A0A1Y2AU37</accession>
<evidence type="ECO:0000313" key="6">
    <source>
        <dbReference type="Proteomes" id="UP000193920"/>
    </source>
</evidence>
<keyword evidence="6" id="KW-1185">Reference proteome</keyword>
<evidence type="ECO:0000313" key="5">
    <source>
        <dbReference type="EMBL" id="ORY26108.1"/>
    </source>
</evidence>
<proteinExistence type="inferred from homology"/>
<dbReference type="GO" id="GO:1901982">
    <property type="term" value="F:maltose binding"/>
    <property type="evidence" value="ECO:0007669"/>
    <property type="project" value="TreeGrafter"/>
</dbReference>
<dbReference type="PANTHER" id="PTHR30061:SF50">
    <property type="entry name" value="MALTOSE_MALTODEXTRIN-BINDING PERIPLASMIC PROTEIN"/>
    <property type="match status" value="1"/>
</dbReference>
<dbReference type="GO" id="GO:0042956">
    <property type="term" value="P:maltodextrin transmembrane transport"/>
    <property type="evidence" value="ECO:0007669"/>
    <property type="project" value="TreeGrafter"/>
</dbReference>
<feature type="transmembrane region" description="Helical" evidence="4">
    <location>
        <begin position="587"/>
        <end position="610"/>
    </location>
</feature>
<comment type="caution">
    <text evidence="5">The sequence shown here is derived from an EMBL/GenBank/DDBJ whole genome shotgun (WGS) entry which is preliminary data.</text>
</comment>